<keyword evidence="2" id="KW-1185">Reference proteome</keyword>
<evidence type="ECO:0008006" key="3">
    <source>
        <dbReference type="Google" id="ProtNLM"/>
    </source>
</evidence>
<dbReference type="RefSeq" id="WP_381838013.1">
    <property type="nucleotide sequence ID" value="NZ_JBHTCF010000020.1"/>
</dbReference>
<name>A0ABW2JV32_9ACTN</name>
<proteinExistence type="predicted"/>
<comment type="caution">
    <text evidence="1">The sequence shown here is derived from an EMBL/GenBank/DDBJ whole genome shotgun (WGS) entry which is preliminary data.</text>
</comment>
<accession>A0ABW2JV32</accession>
<gene>
    <name evidence="1" type="ORF">ACFQVC_34250</name>
</gene>
<sequence length="136" mass="14548">MSSLPRRAGRRHDVRVQGPAVRHALVLCSEVVPDARRLSCEGEVIRIDLPEGDFRIRLETVPGGTRLHFYVTFREDGPAGGTWWSSWETEVAAAPGSAEAGAVLDTQIRESRRTFARSLADAAAGAAAVDGLPAAA</sequence>
<organism evidence="1 2">
    <name type="scientific">Streptomyces monticola</name>
    <dbReference type="NCBI Taxonomy" id="2666263"/>
    <lineage>
        <taxon>Bacteria</taxon>
        <taxon>Bacillati</taxon>
        <taxon>Actinomycetota</taxon>
        <taxon>Actinomycetes</taxon>
        <taxon>Kitasatosporales</taxon>
        <taxon>Streptomycetaceae</taxon>
        <taxon>Streptomyces</taxon>
    </lineage>
</organism>
<protein>
    <recommendedName>
        <fullName evidence="3">SRPBCC family protein</fullName>
    </recommendedName>
</protein>
<reference evidence="2" key="1">
    <citation type="journal article" date="2019" name="Int. J. Syst. Evol. Microbiol.">
        <title>The Global Catalogue of Microorganisms (GCM) 10K type strain sequencing project: providing services to taxonomists for standard genome sequencing and annotation.</title>
        <authorList>
            <consortium name="The Broad Institute Genomics Platform"/>
            <consortium name="The Broad Institute Genome Sequencing Center for Infectious Disease"/>
            <person name="Wu L."/>
            <person name="Ma J."/>
        </authorList>
    </citation>
    <scope>NUCLEOTIDE SEQUENCE [LARGE SCALE GENOMIC DNA]</scope>
    <source>
        <strain evidence="2">SYNS20</strain>
    </source>
</reference>
<dbReference type="EMBL" id="JBHTCF010000020">
    <property type="protein sequence ID" value="MFC7309258.1"/>
    <property type="molecule type" value="Genomic_DNA"/>
</dbReference>
<dbReference type="Proteomes" id="UP001596523">
    <property type="component" value="Unassembled WGS sequence"/>
</dbReference>
<evidence type="ECO:0000313" key="2">
    <source>
        <dbReference type="Proteomes" id="UP001596523"/>
    </source>
</evidence>
<evidence type="ECO:0000313" key="1">
    <source>
        <dbReference type="EMBL" id="MFC7309258.1"/>
    </source>
</evidence>